<name>A0A0R2JCX6_9LACO</name>
<dbReference type="InterPro" id="IPR035956">
    <property type="entry name" value="RimP_N_sf"/>
</dbReference>
<keyword evidence="1 3" id="KW-0963">Cytoplasm</keyword>
<comment type="similarity">
    <text evidence="3">Belongs to the RimP family.</text>
</comment>
<dbReference type="Gene3D" id="2.30.30.180">
    <property type="entry name" value="Ribosome maturation factor RimP, C-terminal domain"/>
    <property type="match status" value="2"/>
</dbReference>
<dbReference type="Gene3D" id="3.30.300.70">
    <property type="entry name" value="RimP-like superfamily, N-terminal"/>
    <property type="match status" value="1"/>
</dbReference>
<feature type="domain" description="Ribosome maturation factor RimP C-terminal" evidence="5">
    <location>
        <begin position="88"/>
        <end position="154"/>
    </location>
</feature>
<dbReference type="EMBL" id="JQBP01000003">
    <property type="protein sequence ID" value="KRN75192.1"/>
    <property type="molecule type" value="Genomic_DNA"/>
</dbReference>
<evidence type="ECO:0000313" key="7">
    <source>
        <dbReference type="Proteomes" id="UP000051655"/>
    </source>
</evidence>
<keyword evidence="2 3" id="KW-0690">Ribosome biogenesis</keyword>
<reference evidence="6 7" key="1">
    <citation type="journal article" date="2015" name="Genome Announc.">
        <title>Expanding the biotechnology potential of lactobacilli through comparative genomics of 213 strains and associated genera.</title>
        <authorList>
            <person name="Sun Z."/>
            <person name="Harris H.M."/>
            <person name="McCann A."/>
            <person name="Guo C."/>
            <person name="Argimon S."/>
            <person name="Zhang W."/>
            <person name="Yang X."/>
            <person name="Jeffery I.B."/>
            <person name="Cooney J.C."/>
            <person name="Kagawa T.F."/>
            <person name="Liu W."/>
            <person name="Song Y."/>
            <person name="Salvetti E."/>
            <person name="Wrobel A."/>
            <person name="Rasinkangas P."/>
            <person name="Parkhill J."/>
            <person name="Rea M.C."/>
            <person name="O'Sullivan O."/>
            <person name="Ritari J."/>
            <person name="Douillard F.P."/>
            <person name="Paul Ross R."/>
            <person name="Yang R."/>
            <person name="Briner A.E."/>
            <person name="Felis G.E."/>
            <person name="de Vos W.M."/>
            <person name="Barrangou R."/>
            <person name="Klaenhammer T.R."/>
            <person name="Caufield P.W."/>
            <person name="Cui Y."/>
            <person name="Zhang H."/>
            <person name="O'Toole P.W."/>
        </authorList>
    </citation>
    <scope>NUCLEOTIDE SEQUENCE [LARGE SCALE GENOMIC DNA]</scope>
    <source>
        <strain evidence="6 7">DSM 20593</strain>
    </source>
</reference>
<dbReference type="STRING" id="1616.IV73_GL000954"/>
<comment type="subcellular location">
    <subcellularLocation>
        <location evidence="3">Cytoplasm</location>
    </subcellularLocation>
</comment>
<feature type="domain" description="Ribosome maturation factor RimP C-terminal" evidence="5">
    <location>
        <begin position="161"/>
        <end position="222"/>
    </location>
</feature>
<accession>A0A0R2JCX6</accession>
<organism evidence="6 7">
    <name type="scientific">Weissella kandleri</name>
    <dbReference type="NCBI Taxonomy" id="1616"/>
    <lineage>
        <taxon>Bacteria</taxon>
        <taxon>Bacillati</taxon>
        <taxon>Bacillota</taxon>
        <taxon>Bacilli</taxon>
        <taxon>Lactobacillales</taxon>
        <taxon>Lactobacillaceae</taxon>
        <taxon>Weissella</taxon>
    </lineage>
</organism>
<dbReference type="InterPro" id="IPR028998">
    <property type="entry name" value="RimP_C"/>
</dbReference>
<evidence type="ECO:0000256" key="3">
    <source>
        <dbReference type="HAMAP-Rule" id="MF_01077"/>
    </source>
</evidence>
<dbReference type="SUPFAM" id="SSF74942">
    <property type="entry name" value="YhbC-like, C-terminal domain"/>
    <property type="match status" value="2"/>
</dbReference>
<dbReference type="PANTHER" id="PTHR33867:SF1">
    <property type="entry name" value="RIBOSOME MATURATION FACTOR RIMP"/>
    <property type="match status" value="1"/>
</dbReference>
<dbReference type="Proteomes" id="UP000051655">
    <property type="component" value="Unassembled WGS sequence"/>
</dbReference>
<dbReference type="PANTHER" id="PTHR33867">
    <property type="entry name" value="RIBOSOME MATURATION FACTOR RIMP"/>
    <property type="match status" value="1"/>
</dbReference>
<dbReference type="GO" id="GO:0006412">
    <property type="term" value="P:translation"/>
    <property type="evidence" value="ECO:0007669"/>
    <property type="project" value="TreeGrafter"/>
</dbReference>
<dbReference type="RefSeq" id="WP_057755471.1">
    <property type="nucleotide sequence ID" value="NZ_JQBP01000003.1"/>
</dbReference>
<dbReference type="PATRIC" id="fig|1616.3.peg.975"/>
<dbReference type="GO" id="GO:0005829">
    <property type="term" value="C:cytosol"/>
    <property type="evidence" value="ECO:0007669"/>
    <property type="project" value="TreeGrafter"/>
</dbReference>
<gene>
    <name evidence="3" type="primary">rimP</name>
    <name evidence="6" type="ORF">IV73_GL000954</name>
</gene>
<dbReference type="HAMAP" id="MF_01077">
    <property type="entry name" value="RimP"/>
    <property type="match status" value="1"/>
</dbReference>
<keyword evidence="7" id="KW-1185">Reference proteome</keyword>
<protein>
    <recommendedName>
        <fullName evidence="3">Ribosome maturation factor RimP</fullName>
    </recommendedName>
</protein>
<dbReference type="CDD" id="cd01734">
    <property type="entry name" value="YlxS_C"/>
    <property type="match status" value="2"/>
</dbReference>
<proteinExistence type="inferred from homology"/>
<dbReference type="GO" id="GO:0000028">
    <property type="term" value="P:ribosomal small subunit assembly"/>
    <property type="evidence" value="ECO:0007669"/>
    <property type="project" value="TreeGrafter"/>
</dbReference>
<feature type="domain" description="Ribosome maturation factor RimP N-terminal" evidence="4">
    <location>
        <begin position="11"/>
        <end position="85"/>
    </location>
</feature>
<dbReference type="Pfam" id="PF02576">
    <property type="entry name" value="RimP_N"/>
    <property type="match status" value="1"/>
</dbReference>
<dbReference type="InterPro" id="IPR003728">
    <property type="entry name" value="Ribosome_maturation_RimP"/>
</dbReference>
<evidence type="ECO:0000256" key="1">
    <source>
        <dbReference type="ARBA" id="ARBA00022490"/>
    </source>
</evidence>
<sequence length="226" mass="25164">MDIIDQVKATLAPALAARGFLLWDVEYETMDSEMVLRTLIDREDGQISIDDLVELTDLVGELVDGIEPDPFPASYMLDVASPGAERSLKQVSDYQWALGKNIEIDLKQSIDGSSKLIGNLLETLTDGIIVEYAVKAKRQKLTITFDQIRAAKMALNQNRELVSDEDLAWAKNKLVQVKTYQKINGQKEFAGELVDFDEQKLVIVDEAGHTLEVPRDAIAKAKQVSI</sequence>
<dbReference type="Pfam" id="PF17384">
    <property type="entry name" value="DUF150_C"/>
    <property type="match status" value="2"/>
</dbReference>
<dbReference type="SUPFAM" id="SSF75420">
    <property type="entry name" value="YhbC-like, N-terminal domain"/>
    <property type="match status" value="1"/>
</dbReference>
<dbReference type="InterPro" id="IPR028989">
    <property type="entry name" value="RimP_N"/>
</dbReference>
<dbReference type="InterPro" id="IPR036847">
    <property type="entry name" value="RimP_C_sf"/>
</dbReference>
<dbReference type="AlphaFoldDB" id="A0A0R2JCX6"/>
<evidence type="ECO:0000256" key="2">
    <source>
        <dbReference type="ARBA" id="ARBA00022517"/>
    </source>
</evidence>
<evidence type="ECO:0000259" key="4">
    <source>
        <dbReference type="Pfam" id="PF02576"/>
    </source>
</evidence>
<comment type="caution">
    <text evidence="6">The sequence shown here is derived from an EMBL/GenBank/DDBJ whole genome shotgun (WGS) entry which is preliminary data.</text>
</comment>
<evidence type="ECO:0000259" key="5">
    <source>
        <dbReference type="Pfam" id="PF17384"/>
    </source>
</evidence>
<evidence type="ECO:0000313" key="6">
    <source>
        <dbReference type="EMBL" id="KRN75192.1"/>
    </source>
</evidence>
<comment type="function">
    <text evidence="3">Required for maturation of 30S ribosomal subunits.</text>
</comment>